<keyword evidence="1" id="KW-0732">Signal</keyword>
<evidence type="ECO:0000313" key="3">
    <source>
        <dbReference type="Proteomes" id="UP000811246"/>
    </source>
</evidence>
<name>A0A922GBJ7_CARIL</name>
<feature type="chain" id="PRO_5037839338" evidence="1">
    <location>
        <begin position="21"/>
        <end position="83"/>
    </location>
</feature>
<dbReference type="EMBL" id="CM031825">
    <property type="protein sequence ID" value="KAG6735207.1"/>
    <property type="molecule type" value="Genomic_DNA"/>
</dbReference>
<evidence type="ECO:0000313" key="2">
    <source>
        <dbReference type="EMBL" id="KAG6735207.1"/>
    </source>
</evidence>
<reference evidence="2" key="1">
    <citation type="submission" date="2021-01" db="EMBL/GenBank/DDBJ databases">
        <authorList>
            <person name="Lovell J.T."/>
            <person name="Bentley N."/>
            <person name="Bhattarai G."/>
            <person name="Jenkins J.W."/>
            <person name="Sreedasyam A."/>
            <person name="Alarcon Y."/>
            <person name="Bock C."/>
            <person name="Boston L."/>
            <person name="Carlson J."/>
            <person name="Cervantes K."/>
            <person name="Clermont K."/>
            <person name="Krom N."/>
            <person name="Kubenka K."/>
            <person name="Mamidi S."/>
            <person name="Mattison C."/>
            <person name="Monteros M."/>
            <person name="Pisani C."/>
            <person name="Plott C."/>
            <person name="Rajasekar S."/>
            <person name="Rhein H.S."/>
            <person name="Rohla C."/>
            <person name="Song M."/>
            <person name="Hilaire R.S."/>
            <person name="Shu S."/>
            <person name="Wells L."/>
            <person name="Wang X."/>
            <person name="Webber J."/>
            <person name="Heerema R.J."/>
            <person name="Klein P."/>
            <person name="Conner P."/>
            <person name="Grauke L."/>
            <person name="Grimwood J."/>
            <person name="Schmutz J."/>
            <person name="Randall J.J."/>
        </authorList>
    </citation>
    <scope>NUCLEOTIDE SEQUENCE</scope>
    <source>
        <tissue evidence="2">Leaf</tissue>
    </source>
</reference>
<dbReference type="Proteomes" id="UP000811246">
    <property type="component" value="Chromosome 1"/>
</dbReference>
<gene>
    <name evidence="2" type="ORF">I3842_01G310400</name>
</gene>
<evidence type="ECO:0000256" key="1">
    <source>
        <dbReference type="SAM" id="SignalP"/>
    </source>
</evidence>
<accession>A0A922GBJ7</accession>
<comment type="caution">
    <text evidence="2">The sequence shown here is derived from an EMBL/GenBank/DDBJ whole genome shotgun (WGS) entry which is preliminary data.</text>
</comment>
<protein>
    <submittedName>
        <fullName evidence="2">Uncharacterized protein</fullName>
    </submittedName>
</protein>
<dbReference type="AlphaFoldDB" id="A0A922GBJ7"/>
<proteinExistence type="predicted"/>
<feature type="signal peptide" evidence="1">
    <location>
        <begin position="1"/>
        <end position="20"/>
    </location>
</feature>
<sequence length="83" mass="9431">MTSLINLNFILLWSTQKAIPSNHTTIVLAAMKGPIKERKAPLTSFDSKIFITNSSHCHRVTIRFSLFLYQFFFHLGACRGGNM</sequence>
<organism evidence="2 3">
    <name type="scientific">Carya illinoinensis</name>
    <name type="common">Pecan</name>
    <dbReference type="NCBI Taxonomy" id="32201"/>
    <lineage>
        <taxon>Eukaryota</taxon>
        <taxon>Viridiplantae</taxon>
        <taxon>Streptophyta</taxon>
        <taxon>Embryophyta</taxon>
        <taxon>Tracheophyta</taxon>
        <taxon>Spermatophyta</taxon>
        <taxon>Magnoliopsida</taxon>
        <taxon>eudicotyledons</taxon>
        <taxon>Gunneridae</taxon>
        <taxon>Pentapetalae</taxon>
        <taxon>rosids</taxon>
        <taxon>fabids</taxon>
        <taxon>Fagales</taxon>
        <taxon>Juglandaceae</taxon>
        <taxon>Carya</taxon>
    </lineage>
</organism>